<organism evidence="7">
    <name type="scientific">Ignisphaera aggregans</name>
    <dbReference type="NCBI Taxonomy" id="334771"/>
    <lineage>
        <taxon>Archaea</taxon>
        <taxon>Thermoproteota</taxon>
        <taxon>Thermoprotei</taxon>
        <taxon>Desulfurococcales</taxon>
        <taxon>Desulfurococcaceae</taxon>
        <taxon>Ignisphaera</taxon>
    </lineage>
</organism>
<keyword evidence="4 6" id="KW-1133">Transmembrane helix</keyword>
<gene>
    <name evidence="7" type="ORF">ENO26_10065</name>
</gene>
<dbReference type="PIRSF" id="PIRSF019239">
    <property type="entry name" value="MrpE"/>
    <property type="match status" value="1"/>
</dbReference>
<dbReference type="PANTHER" id="PTHR34584:SF1">
    <property type="entry name" value="NA(+)_H(+) ANTIPORTER SUBUNIT E1"/>
    <property type="match status" value="1"/>
</dbReference>
<evidence type="ECO:0000256" key="6">
    <source>
        <dbReference type="SAM" id="Phobius"/>
    </source>
</evidence>
<dbReference type="AlphaFoldDB" id="A0A7J2U530"/>
<proteinExistence type="predicted"/>
<reference evidence="7" key="1">
    <citation type="journal article" date="2020" name="mSystems">
        <title>Genome- and Community-Level Interaction Insights into Carbon Utilization and Element Cycling Functions of Hydrothermarchaeota in Hydrothermal Sediment.</title>
        <authorList>
            <person name="Zhou Z."/>
            <person name="Liu Y."/>
            <person name="Xu W."/>
            <person name="Pan J."/>
            <person name="Luo Z.H."/>
            <person name="Li M."/>
        </authorList>
    </citation>
    <scope>NUCLEOTIDE SEQUENCE [LARGE SCALE GENOMIC DNA]</scope>
    <source>
        <strain evidence="7">SpSt-125</strain>
    </source>
</reference>
<protein>
    <recommendedName>
        <fullName evidence="8">Cation:proton antiporter</fullName>
    </recommendedName>
</protein>
<dbReference type="InterPro" id="IPR002758">
    <property type="entry name" value="Cation_antiport_E"/>
</dbReference>
<evidence type="ECO:0000256" key="4">
    <source>
        <dbReference type="ARBA" id="ARBA00022989"/>
    </source>
</evidence>
<evidence type="ECO:0000256" key="3">
    <source>
        <dbReference type="ARBA" id="ARBA00022692"/>
    </source>
</evidence>
<comment type="caution">
    <text evidence="7">The sequence shown here is derived from an EMBL/GenBank/DDBJ whole genome shotgun (WGS) entry which is preliminary data.</text>
</comment>
<evidence type="ECO:0000313" key="7">
    <source>
        <dbReference type="EMBL" id="HEM67888.1"/>
    </source>
</evidence>
<feature type="transmembrane region" description="Helical" evidence="6">
    <location>
        <begin position="20"/>
        <end position="53"/>
    </location>
</feature>
<keyword evidence="2" id="KW-1003">Cell membrane</keyword>
<evidence type="ECO:0008006" key="8">
    <source>
        <dbReference type="Google" id="ProtNLM"/>
    </source>
</evidence>
<evidence type="ECO:0000256" key="2">
    <source>
        <dbReference type="ARBA" id="ARBA00022475"/>
    </source>
</evidence>
<dbReference type="GO" id="GO:0008324">
    <property type="term" value="F:monoatomic cation transmembrane transporter activity"/>
    <property type="evidence" value="ECO:0007669"/>
    <property type="project" value="InterPro"/>
</dbReference>
<accession>A0A7J2U530</accession>
<name>A0A7J2U530_9CREN</name>
<evidence type="ECO:0000256" key="5">
    <source>
        <dbReference type="ARBA" id="ARBA00023136"/>
    </source>
</evidence>
<keyword evidence="5 6" id="KW-0472">Membrane</keyword>
<dbReference type="PANTHER" id="PTHR34584">
    <property type="entry name" value="NA(+)/H(+) ANTIPORTER SUBUNIT E1"/>
    <property type="match status" value="1"/>
</dbReference>
<comment type="subcellular location">
    <subcellularLocation>
        <location evidence="1">Cell membrane</location>
        <topology evidence="1">Multi-pass membrane protein</topology>
    </subcellularLocation>
</comment>
<dbReference type="GO" id="GO:0005886">
    <property type="term" value="C:plasma membrane"/>
    <property type="evidence" value="ECO:0007669"/>
    <property type="project" value="UniProtKB-SubCell"/>
</dbReference>
<sequence>MSTYWRKRRLWMKFTKALTIFISVFIFYIIFTGLVNTLTIFIGFVIALIMTIIVEYLDVFDISLSLRNLKHTIYIVKFVVFFIKTEIVEHLKISKIILSRKISINPAIIEIPTILRSDTALTIVALTITDTPGTVAVDIDKEKGLFYIHWLNQEVFEPKEIKRRVLGDLEVLVKNMVE</sequence>
<dbReference type="Pfam" id="PF01899">
    <property type="entry name" value="MNHE"/>
    <property type="match status" value="1"/>
</dbReference>
<evidence type="ECO:0000256" key="1">
    <source>
        <dbReference type="ARBA" id="ARBA00004651"/>
    </source>
</evidence>
<keyword evidence="3 6" id="KW-0812">Transmembrane</keyword>
<dbReference type="EMBL" id="DSEU01000070">
    <property type="protein sequence ID" value="HEM67888.1"/>
    <property type="molecule type" value="Genomic_DNA"/>
</dbReference>